<dbReference type="PANTHER" id="PTHR30346">
    <property type="entry name" value="TRANSCRIPTIONAL DUAL REGULATOR HCAR-RELATED"/>
    <property type="match status" value="1"/>
</dbReference>
<feature type="domain" description="HTH lysR-type" evidence="5">
    <location>
        <begin position="1"/>
        <end position="58"/>
    </location>
</feature>
<organism evidence="6 7">
    <name type="scientific">Thalassospira marina</name>
    <dbReference type="NCBI Taxonomy" id="2048283"/>
    <lineage>
        <taxon>Bacteria</taxon>
        <taxon>Pseudomonadati</taxon>
        <taxon>Pseudomonadota</taxon>
        <taxon>Alphaproteobacteria</taxon>
        <taxon>Rhodospirillales</taxon>
        <taxon>Thalassospiraceae</taxon>
        <taxon>Thalassospira</taxon>
    </lineage>
</organism>
<dbReference type="Gene3D" id="3.40.190.10">
    <property type="entry name" value="Periplasmic binding protein-like II"/>
    <property type="match status" value="2"/>
</dbReference>
<dbReference type="InterPro" id="IPR036390">
    <property type="entry name" value="WH_DNA-bd_sf"/>
</dbReference>
<evidence type="ECO:0000313" key="6">
    <source>
        <dbReference type="EMBL" id="AUG51343.1"/>
    </source>
</evidence>
<dbReference type="Gene3D" id="1.10.10.10">
    <property type="entry name" value="Winged helix-like DNA-binding domain superfamily/Winged helix DNA-binding domain"/>
    <property type="match status" value="1"/>
</dbReference>
<dbReference type="RefSeq" id="WP_101282982.1">
    <property type="nucleotide sequence ID" value="NZ_CP024199.1"/>
</dbReference>
<evidence type="ECO:0000256" key="3">
    <source>
        <dbReference type="ARBA" id="ARBA00023125"/>
    </source>
</evidence>
<dbReference type="PANTHER" id="PTHR30346:SF28">
    <property type="entry name" value="HTH-TYPE TRANSCRIPTIONAL REGULATOR CYNR"/>
    <property type="match status" value="1"/>
</dbReference>
<evidence type="ECO:0000256" key="2">
    <source>
        <dbReference type="ARBA" id="ARBA00023015"/>
    </source>
</evidence>
<protein>
    <submittedName>
        <fullName evidence="6">LysR family transcriptional regulator</fullName>
    </submittedName>
</protein>
<sequence length="304" mass="33022">MDTRFLESVIIVAELGSVAAAARQQGLTAAAISQRLKTLETELGVVLFRRNGKTVQPTAECSRLLPHARKMVAQAALLSGALDEDNLAGTLKIGAISTVMTSLLPLTLKHLRQVAPLLVPEIYPGTSVNLHDRISSQELDVIVAIAPPFERSKSLEARNLRSEPLMLMTPASVKPVGDNDFAAIAGILAQMPYIRYDPSSWGGRLAEQFLARHNMVPQLFCTIDSQETMARMVHEGLGVSLVPDWMRVYDTGLDLNWHRVAGDDFNRNIDLVYPGVSPKAPLIAAFCQAITNIHDQLLPSGGNG</sequence>
<name>A0ABN5F9C4_9PROT</name>
<evidence type="ECO:0000256" key="4">
    <source>
        <dbReference type="ARBA" id="ARBA00023163"/>
    </source>
</evidence>
<keyword evidence="2" id="KW-0805">Transcription regulation</keyword>
<evidence type="ECO:0000256" key="1">
    <source>
        <dbReference type="ARBA" id="ARBA00009437"/>
    </source>
</evidence>
<dbReference type="Pfam" id="PF00126">
    <property type="entry name" value="HTH_1"/>
    <property type="match status" value="1"/>
</dbReference>
<reference evidence="6 7" key="1">
    <citation type="submission" date="2017-10" db="EMBL/GenBank/DDBJ databases">
        <title>Biodiversity and function of Thalassospira species in the particle-attached aromatic-hydrocarbon-degrading consortia from the surface seawater of the China South Sea.</title>
        <authorList>
            <person name="Dong C."/>
            <person name="Liu R."/>
            <person name="Shao Z."/>
        </authorList>
    </citation>
    <scope>NUCLEOTIDE SEQUENCE [LARGE SCALE GENOMIC DNA]</scope>
    <source>
        <strain evidence="6 7">CSC3H3</strain>
    </source>
</reference>
<dbReference type="InterPro" id="IPR005119">
    <property type="entry name" value="LysR_subst-bd"/>
</dbReference>
<evidence type="ECO:0000313" key="7">
    <source>
        <dbReference type="Proteomes" id="UP000233458"/>
    </source>
</evidence>
<dbReference type="Pfam" id="PF03466">
    <property type="entry name" value="LysR_substrate"/>
    <property type="match status" value="1"/>
</dbReference>
<dbReference type="SUPFAM" id="SSF53850">
    <property type="entry name" value="Periplasmic binding protein-like II"/>
    <property type="match status" value="1"/>
</dbReference>
<comment type="similarity">
    <text evidence="1">Belongs to the LysR transcriptional regulatory family.</text>
</comment>
<dbReference type="InterPro" id="IPR000847">
    <property type="entry name" value="LysR_HTH_N"/>
</dbReference>
<keyword evidence="7" id="KW-1185">Reference proteome</keyword>
<dbReference type="SUPFAM" id="SSF46785">
    <property type="entry name" value="Winged helix' DNA-binding domain"/>
    <property type="match status" value="1"/>
</dbReference>
<dbReference type="EMBL" id="CP024199">
    <property type="protein sequence ID" value="AUG51343.1"/>
    <property type="molecule type" value="Genomic_DNA"/>
</dbReference>
<proteinExistence type="inferred from homology"/>
<keyword evidence="4" id="KW-0804">Transcription</keyword>
<gene>
    <name evidence="6" type="ORF">CSC3H3_00385</name>
</gene>
<dbReference type="Proteomes" id="UP000233458">
    <property type="component" value="Chromosome"/>
</dbReference>
<accession>A0ABN5F9C4</accession>
<evidence type="ECO:0000259" key="5">
    <source>
        <dbReference type="PROSITE" id="PS50931"/>
    </source>
</evidence>
<dbReference type="PROSITE" id="PS50931">
    <property type="entry name" value="HTH_LYSR"/>
    <property type="match status" value="1"/>
</dbReference>
<dbReference type="InterPro" id="IPR036388">
    <property type="entry name" value="WH-like_DNA-bd_sf"/>
</dbReference>
<keyword evidence="3" id="KW-0238">DNA-binding</keyword>